<dbReference type="PROSITE" id="PS00690">
    <property type="entry name" value="DEAH_ATP_HELICASE"/>
    <property type="match status" value="1"/>
</dbReference>
<comment type="catalytic activity">
    <reaction evidence="10">
        <text>Couples ATP hydrolysis with the unwinding of duplex DNA by translocating in the 3'-5' direction.</text>
        <dbReference type="EC" id="5.6.2.4"/>
    </reaction>
</comment>
<dbReference type="STRING" id="573729.G2PZY6"/>
<evidence type="ECO:0000313" key="17">
    <source>
        <dbReference type="EMBL" id="AEO54009.1"/>
    </source>
</evidence>
<dbReference type="PROSITE" id="PS50967">
    <property type="entry name" value="HRDC"/>
    <property type="match status" value="1"/>
</dbReference>
<feature type="region of interest" description="Disordered" evidence="13">
    <location>
        <begin position="1"/>
        <end position="215"/>
    </location>
</feature>
<keyword evidence="6" id="KW-0067">ATP-binding</keyword>
<evidence type="ECO:0000256" key="10">
    <source>
        <dbReference type="ARBA" id="ARBA00034617"/>
    </source>
</evidence>
<dbReference type="GO" id="GO:0005634">
    <property type="term" value="C:nucleus"/>
    <property type="evidence" value="ECO:0007669"/>
    <property type="project" value="UniProtKB-SubCell"/>
</dbReference>
<evidence type="ECO:0000256" key="4">
    <source>
        <dbReference type="ARBA" id="ARBA00022801"/>
    </source>
</evidence>
<feature type="region of interest" description="Disordered" evidence="13">
    <location>
        <begin position="307"/>
        <end position="529"/>
    </location>
</feature>
<dbReference type="GO" id="GO:0006260">
    <property type="term" value="P:DNA replication"/>
    <property type="evidence" value="ECO:0007669"/>
    <property type="project" value="InterPro"/>
</dbReference>
<keyword evidence="18" id="KW-1185">Reference proteome</keyword>
<reference evidence="17 18" key="1">
    <citation type="journal article" date="2011" name="Nat. Biotechnol.">
        <title>Comparative genomic analysis of the thermophilic biomass-degrading fungi Myceliophthora thermophila and Thielavia terrestris.</title>
        <authorList>
            <person name="Berka R.M."/>
            <person name="Grigoriev I.V."/>
            <person name="Otillar R."/>
            <person name="Salamov A."/>
            <person name="Grimwood J."/>
            <person name="Reid I."/>
            <person name="Ishmael N."/>
            <person name="John T."/>
            <person name="Darmond C."/>
            <person name="Moisan M.-C."/>
            <person name="Henrissat B."/>
            <person name="Coutinho P.M."/>
            <person name="Lombard V."/>
            <person name="Natvig D.O."/>
            <person name="Lindquist E."/>
            <person name="Schmutz J."/>
            <person name="Lucas S."/>
            <person name="Harris P."/>
            <person name="Powlowski J."/>
            <person name="Bellemare A."/>
            <person name="Taylor D."/>
            <person name="Butler G."/>
            <person name="de Vries R.P."/>
            <person name="Allijn I.E."/>
            <person name="van den Brink J."/>
            <person name="Ushinsky S."/>
            <person name="Storms R."/>
            <person name="Powell A.J."/>
            <person name="Paulsen I.T."/>
            <person name="Elbourne L.D.H."/>
            <person name="Baker S.E."/>
            <person name="Magnuson J."/>
            <person name="LaBoissiere S."/>
            <person name="Clutterbuck A.J."/>
            <person name="Martinez D."/>
            <person name="Wogulis M."/>
            <person name="de Leon A.L."/>
            <person name="Rey M.W."/>
            <person name="Tsang A."/>
        </authorList>
    </citation>
    <scope>NUCLEOTIDE SEQUENCE [LARGE SCALE GENOMIC DNA]</scope>
    <source>
        <strain evidence="18">ATCC 42464 / BCRC 31852 / DSM 1799</strain>
    </source>
</reference>
<dbReference type="eggNOG" id="KOG0351">
    <property type="taxonomic scope" value="Eukaryota"/>
</dbReference>
<feature type="compositionally biased region" description="Low complexity" evidence="13">
    <location>
        <begin position="145"/>
        <end position="170"/>
    </location>
</feature>
<feature type="region of interest" description="Disordered" evidence="13">
    <location>
        <begin position="865"/>
        <end position="884"/>
    </location>
</feature>
<evidence type="ECO:0000256" key="8">
    <source>
        <dbReference type="ARBA" id="ARBA00023235"/>
    </source>
</evidence>
<dbReference type="SMART" id="SM00487">
    <property type="entry name" value="DEXDc"/>
    <property type="match status" value="1"/>
</dbReference>
<dbReference type="InterPro" id="IPR002121">
    <property type="entry name" value="HRDC_dom"/>
</dbReference>
<dbReference type="GO" id="GO:0043138">
    <property type="term" value="F:3'-5' DNA helicase activity"/>
    <property type="evidence" value="ECO:0007669"/>
    <property type="project" value="UniProtKB-EC"/>
</dbReference>
<dbReference type="SUPFAM" id="SSF52540">
    <property type="entry name" value="P-loop containing nucleoside triphosphate hydrolases"/>
    <property type="match status" value="1"/>
</dbReference>
<gene>
    <name evidence="17" type="ORF">MYCTH_2296042</name>
</gene>
<feature type="compositionally biased region" description="Acidic residues" evidence="13">
    <location>
        <begin position="1700"/>
        <end position="1713"/>
    </location>
</feature>
<feature type="compositionally biased region" description="Polar residues" evidence="13">
    <location>
        <begin position="368"/>
        <end position="385"/>
    </location>
</feature>
<dbReference type="GO" id="GO:0016787">
    <property type="term" value="F:hydrolase activity"/>
    <property type="evidence" value="ECO:0007669"/>
    <property type="project" value="UniProtKB-KW"/>
</dbReference>
<feature type="domain" description="HRDC" evidence="14">
    <location>
        <begin position="1557"/>
        <end position="1640"/>
    </location>
</feature>
<dbReference type="Pfam" id="PF16124">
    <property type="entry name" value="RecQ_Zn_bind"/>
    <property type="match status" value="1"/>
</dbReference>
<dbReference type="NCBIfam" id="TIGR00614">
    <property type="entry name" value="recQ_fam"/>
    <property type="match status" value="1"/>
</dbReference>
<dbReference type="Pfam" id="PF00270">
    <property type="entry name" value="DEAD"/>
    <property type="match status" value="1"/>
</dbReference>
<feature type="compositionally biased region" description="Polar residues" evidence="13">
    <location>
        <begin position="32"/>
        <end position="66"/>
    </location>
</feature>
<feature type="region of interest" description="Disordered" evidence="13">
    <location>
        <begin position="717"/>
        <end position="790"/>
    </location>
</feature>
<dbReference type="FunFam" id="3.40.50.300:FF:000296">
    <property type="entry name" value="ATP-dependent DNA helicase RecQ"/>
    <property type="match status" value="1"/>
</dbReference>
<evidence type="ECO:0000259" key="14">
    <source>
        <dbReference type="PROSITE" id="PS50967"/>
    </source>
</evidence>
<proteinExistence type="inferred from homology"/>
<feature type="compositionally biased region" description="Basic and acidic residues" evidence="13">
    <location>
        <begin position="333"/>
        <end position="345"/>
    </location>
</feature>
<dbReference type="InterPro" id="IPR014001">
    <property type="entry name" value="Helicase_ATP-bd"/>
</dbReference>
<keyword evidence="12" id="KW-0175">Coiled coil</keyword>
<feature type="compositionally biased region" description="Basic and acidic residues" evidence="13">
    <location>
        <begin position="494"/>
        <end position="510"/>
    </location>
</feature>
<keyword evidence="9" id="KW-0539">Nucleus</keyword>
<keyword evidence="7" id="KW-0238">DNA-binding</keyword>
<dbReference type="InterPro" id="IPR036388">
    <property type="entry name" value="WH-like_DNA-bd_sf"/>
</dbReference>
<dbReference type="Pfam" id="PF09382">
    <property type="entry name" value="RQC"/>
    <property type="match status" value="1"/>
</dbReference>
<name>G2PZY6_THET4</name>
<feature type="region of interest" description="Disordered" evidence="13">
    <location>
        <begin position="258"/>
        <end position="285"/>
    </location>
</feature>
<keyword evidence="5" id="KW-0347">Helicase</keyword>
<dbReference type="InterPro" id="IPR002464">
    <property type="entry name" value="DNA/RNA_helicase_DEAH_CS"/>
</dbReference>
<feature type="compositionally biased region" description="Basic and acidic residues" evidence="13">
    <location>
        <begin position="1740"/>
        <end position="1750"/>
    </location>
</feature>
<evidence type="ECO:0000256" key="5">
    <source>
        <dbReference type="ARBA" id="ARBA00022806"/>
    </source>
</evidence>
<evidence type="ECO:0000256" key="2">
    <source>
        <dbReference type="ARBA" id="ARBA00005446"/>
    </source>
</evidence>
<feature type="compositionally biased region" description="Polar residues" evidence="13">
    <location>
        <begin position="437"/>
        <end position="454"/>
    </location>
</feature>
<evidence type="ECO:0000256" key="13">
    <source>
        <dbReference type="SAM" id="MobiDB-lite"/>
    </source>
</evidence>
<organism evidence="17 18">
    <name type="scientific">Thermothelomyces thermophilus (strain ATCC 42464 / BCRC 31852 / DSM 1799)</name>
    <name type="common">Sporotrichum thermophile</name>
    <dbReference type="NCBI Taxonomy" id="573729"/>
    <lineage>
        <taxon>Eukaryota</taxon>
        <taxon>Fungi</taxon>
        <taxon>Dikarya</taxon>
        <taxon>Ascomycota</taxon>
        <taxon>Pezizomycotina</taxon>
        <taxon>Sordariomycetes</taxon>
        <taxon>Sordariomycetidae</taxon>
        <taxon>Sordariales</taxon>
        <taxon>Chaetomiaceae</taxon>
        <taxon>Thermothelomyces</taxon>
    </lineage>
</organism>
<evidence type="ECO:0000256" key="6">
    <source>
        <dbReference type="ARBA" id="ARBA00022840"/>
    </source>
</evidence>
<dbReference type="PANTHER" id="PTHR13710:SF153">
    <property type="entry name" value="RECQ-LIKE DNA HELICASE BLM"/>
    <property type="match status" value="1"/>
</dbReference>
<dbReference type="Proteomes" id="UP000007322">
    <property type="component" value="Chromosome 1"/>
</dbReference>
<dbReference type="InParanoid" id="G2PZY6"/>
<dbReference type="EMBL" id="CP003002">
    <property type="protein sequence ID" value="AEO54009.1"/>
    <property type="molecule type" value="Genomic_DNA"/>
</dbReference>
<evidence type="ECO:0000259" key="15">
    <source>
        <dbReference type="PROSITE" id="PS51192"/>
    </source>
</evidence>
<dbReference type="SMART" id="SM00490">
    <property type="entry name" value="HELICc"/>
    <property type="match status" value="1"/>
</dbReference>
<feature type="compositionally biased region" description="Low complexity" evidence="13">
    <location>
        <begin position="728"/>
        <end position="740"/>
    </location>
</feature>
<feature type="compositionally biased region" description="Low complexity" evidence="13">
    <location>
        <begin position="67"/>
        <end position="94"/>
    </location>
</feature>
<dbReference type="GO" id="GO:0000729">
    <property type="term" value="P:DNA double-strand break processing"/>
    <property type="evidence" value="ECO:0007669"/>
    <property type="project" value="UniProtKB-ARBA"/>
</dbReference>
<dbReference type="GO" id="GO:0005737">
    <property type="term" value="C:cytoplasm"/>
    <property type="evidence" value="ECO:0007669"/>
    <property type="project" value="TreeGrafter"/>
</dbReference>
<feature type="compositionally biased region" description="Low complexity" evidence="13">
    <location>
        <begin position="1816"/>
        <end position="1829"/>
    </location>
</feature>
<dbReference type="HOGENOM" id="CLU_001103_16_0_1"/>
<evidence type="ECO:0000256" key="1">
    <source>
        <dbReference type="ARBA" id="ARBA00004123"/>
    </source>
</evidence>
<dbReference type="RefSeq" id="XP_003659254.1">
    <property type="nucleotide sequence ID" value="XM_003659206.1"/>
</dbReference>
<feature type="compositionally biased region" description="Low complexity" evidence="13">
    <location>
        <begin position="101"/>
        <end position="119"/>
    </location>
</feature>
<dbReference type="InterPro" id="IPR001650">
    <property type="entry name" value="Helicase_C-like"/>
</dbReference>
<evidence type="ECO:0000256" key="9">
    <source>
        <dbReference type="ARBA" id="ARBA00023242"/>
    </source>
</evidence>
<feature type="compositionally biased region" description="Basic and acidic residues" evidence="13">
    <location>
        <begin position="122"/>
        <end position="134"/>
    </location>
</feature>
<dbReference type="FunFam" id="3.40.50.300:FF:000340">
    <property type="entry name" value="Bloom syndrome, RecQ helicase"/>
    <property type="match status" value="1"/>
</dbReference>
<dbReference type="EC" id="5.6.2.4" evidence="11"/>
<dbReference type="PANTHER" id="PTHR13710">
    <property type="entry name" value="DNA HELICASE RECQ FAMILY MEMBER"/>
    <property type="match status" value="1"/>
</dbReference>
<dbReference type="GeneID" id="11505603"/>
<feature type="compositionally biased region" description="Acidic residues" evidence="13">
    <location>
        <begin position="1498"/>
        <end position="1517"/>
    </location>
</feature>
<dbReference type="InterPro" id="IPR018982">
    <property type="entry name" value="RQC_domain"/>
</dbReference>
<comment type="similarity">
    <text evidence="2">Belongs to the helicase family. RecQ subfamily.</text>
</comment>
<dbReference type="GO" id="GO:0031422">
    <property type="term" value="C:RecQ family helicase-topoisomerase III complex"/>
    <property type="evidence" value="ECO:0007669"/>
    <property type="project" value="UniProtKB-ARBA"/>
</dbReference>
<feature type="region of interest" description="Disordered" evidence="13">
    <location>
        <begin position="1433"/>
        <end position="1546"/>
    </location>
</feature>
<dbReference type="GO" id="GO:0031573">
    <property type="term" value="P:mitotic intra-S DNA damage checkpoint signaling"/>
    <property type="evidence" value="ECO:0007669"/>
    <property type="project" value="UniProtKB-ARBA"/>
</dbReference>
<dbReference type="Gene3D" id="3.40.50.300">
    <property type="entry name" value="P-loop containing nucleotide triphosphate hydrolases"/>
    <property type="match status" value="2"/>
</dbReference>
<dbReference type="PROSITE" id="PS51192">
    <property type="entry name" value="HELICASE_ATP_BIND_1"/>
    <property type="match status" value="1"/>
</dbReference>
<evidence type="ECO:0000259" key="16">
    <source>
        <dbReference type="PROSITE" id="PS51194"/>
    </source>
</evidence>
<dbReference type="GO" id="GO:0003677">
    <property type="term" value="F:DNA binding"/>
    <property type="evidence" value="ECO:0007669"/>
    <property type="project" value="UniProtKB-KW"/>
</dbReference>
<dbReference type="CDD" id="cd18794">
    <property type="entry name" value="SF2_C_RecQ"/>
    <property type="match status" value="1"/>
</dbReference>
<comment type="subcellular location">
    <subcellularLocation>
        <location evidence="1">Nucleus</location>
    </subcellularLocation>
</comment>
<feature type="coiled-coil region" evidence="12">
    <location>
        <begin position="580"/>
        <end position="607"/>
    </location>
</feature>
<feature type="region of interest" description="Disordered" evidence="13">
    <location>
        <begin position="1644"/>
        <end position="1843"/>
    </location>
</feature>
<accession>G2PZY6</accession>
<keyword evidence="3" id="KW-0547">Nucleotide-binding</keyword>
<keyword evidence="4" id="KW-0378">Hydrolase</keyword>
<dbReference type="CDD" id="cd17920">
    <property type="entry name" value="DEXHc_RecQ"/>
    <property type="match status" value="1"/>
</dbReference>
<dbReference type="GO" id="GO:0000724">
    <property type="term" value="P:double-strand break repair via homologous recombination"/>
    <property type="evidence" value="ECO:0007669"/>
    <property type="project" value="TreeGrafter"/>
</dbReference>
<evidence type="ECO:0000313" key="18">
    <source>
        <dbReference type="Proteomes" id="UP000007322"/>
    </source>
</evidence>
<feature type="domain" description="Helicase ATP-binding" evidence="15">
    <location>
        <begin position="923"/>
        <end position="1104"/>
    </location>
</feature>
<dbReference type="PROSITE" id="PS51194">
    <property type="entry name" value="HELICASE_CTER"/>
    <property type="match status" value="1"/>
</dbReference>
<feature type="compositionally biased region" description="Gly residues" evidence="13">
    <location>
        <begin position="1785"/>
        <end position="1799"/>
    </location>
</feature>
<keyword evidence="8" id="KW-0413">Isomerase</keyword>
<dbReference type="OMA" id="MAINWTT"/>
<evidence type="ECO:0000256" key="7">
    <source>
        <dbReference type="ARBA" id="ARBA00023125"/>
    </source>
</evidence>
<dbReference type="VEuPathDB" id="FungiDB:MYCTH_2296042"/>
<dbReference type="GO" id="GO:0009378">
    <property type="term" value="F:four-way junction helicase activity"/>
    <property type="evidence" value="ECO:0007669"/>
    <property type="project" value="TreeGrafter"/>
</dbReference>
<dbReference type="KEGG" id="mtm:MYCTH_2296042"/>
<dbReference type="OrthoDB" id="10261556at2759"/>
<evidence type="ECO:0000256" key="3">
    <source>
        <dbReference type="ARBA" id="ARBA00022741"/>
    </source>
</evidence>
<feature type="domain" description="Helicase C-terminal" evidence="16">
    <location>
        <begin position="1114"/>
        <end position="1276"/>
    </location>
</feature>
<dbReference type="GO" id="GO:0005524">
    <property type="term" value="F:ATP binding"/>
    <property type="evidence" value="ECO:0007669"/>
    <property type="project" value="UniProtKB-KW"/>
</dbReference>
<dbReference type="Gene3D" id="1.10.10.10">
    <property type="entry name" value="Winged helix-like DNA-binding domain superfamily/Winged helix DNA-binding domain"/>
    <property type="match status" value="1"/>
</dbReference>
<feature type="compositionally biased region" description="Gly residues" evidence="13">
    <location>
        <begin position="1763"/>
        <end position="1772"/>
    </location>
</feature>
<evidence type="ECO:0000256" key="12">
    <source>
        <dbReference type="SAM" id="Coils"/>
    </source>
</evidence>
<dbReference type="Pfam" id="PF00271">
    <property type="entry name" value="Helicase_C"/>
    <property type="match status" value="1"/>
</dbReference>
<protein>
    <recommendedName>
        <fullName evidence="11">DNA 3'-5' helicase</fullName>
        <ecNumber evidence="11">5.6.2.4</ecNumber>
    </recommendedName>
</protein>
<dbReference type="InterPro" id="IPR032284">
    <property type="entry name" value="RecQ_Zn-bd"/>
</dbReference>
<dbReference type="InterPro" id="IPR011545">
    <property type="entry name" value="DEAD/DEAH_box_helicase_dom"/>
</dbReference>
<feature type="compositionally biased region" description="Polar residues" evidence="13">
    <location>
        <begin position="135"/>
        <end position="144"/>
    </location>
</feature>
<sequence>MTRNNLGEHMGWLLNTIRKSPPTGPQLPAATDSLSHGQPSISSIVGSSTPDLGSQPTGATNSKSSNSTFTPTDSSTISSISTATSTSTSTSGSHSRPRAQPIPTTTTPFTPSGSTKSTSNARKTDRVSARKNESNRLPSNNSKRPTLLTKQQPLPTPAPTTGTTPIGPLQSAYSASLAREPRFSSVQSRERPQSPPPNTHNSRSTRPAGRPVDFIEIDDDIFSDPFDLAESDDLDGSSSVLAFGEDKRLWREDFAERPEPVSNRTKRSKMADMVSPPGSPVKNEIEDTENEFPDIEDLIPPSSVLRSAVKQRASSVPAGADSPRSQIATESALLHENDVEHKTENWMRGGTDRASTSEPAVGLRRDSLQSTPITTAAETSDFATSSRKRKTPSSPTPAVHEQPLEMEPSPLAETSRKVKRTRHDVILDSDDELHVPSTYQSTMGGETSLVSSGSHRAPDESECMDIDVPPSSIEPSPKMSQHSGAPLAASQEKGTGKLSRDAREEARSDEPSEDTQTKDASQGSRDSDIRRNKHVFGLFLERPSVLEEKMRSLNDQLRRNKEQYTQCLRDNAPREDRERVRNARNALVQKQKALDAIRAEHQAYKELCNKREELLVELGNAFEEGLDTTEDEAQLDILSEQVKAKEIVLTRSLIAAGIDDLDFLKDPNDSIAAPDAPQTPVVFATQPSHKLGSKGLSNKGADIPEYNSQVVLQTQQLSQSRAQGTASTTLANTHTLPTTASFSQAPGSARHTTSYTDNTDSRTLAGISDDGGLASTAGGPQTALGRSASSSVSIAAEIVRDPPRLMLSKPDRTPGKNMKTYGSEYIDDFSDDEMMLAAANSFEQQQSMLSAGVSRARSPAFESFENPATPVRKRPAARITAPQQPKAKIDSELMKFPWSADVRRALKDRFRMTGFRHNQLEAINATLAGKDAFVLMPTGGGKSLCYQLPAMVNSGKTRGVTLVVSPLLSLMNDQVAHLKRLNILAATFNGTISAALRNHILGAFHQPHPEHHIQLLYVTPEMLTNSPAFRNGVQLLYRKNKLARIVIDEAHCVSHWGHDFRPDYKALGEFRRGFPGVPVMALTATATKNVMADIKHNLDMENCEVFTQSFNRPNIYYQVIYKQSRFIRGMGELINERFPGQCGIVYTLSRKSAEGTAQALVSKHGIKARYYHAQMDPESKLEVQEQWQAGEIHVVVATIAFGMGIDKPDVRFVIHQSLPKSLEGYYQETGRAGRDGKPSECILYFAYHDIPALRRMINEDKDKDKDEKERQHQMLNRMVNYCETSHTCRRVQILRYFGERFDAADCNNMCDNCANGSTNEEPPVMEDFTECAVALLTAVEGQKQVTLGKLVEIVTGSKNVGKHTNAPGFLLCKGMKNHEVQRVVMALHDEDALVDCQETALSNGIPITNFKLGKNANKYLKEGRRLRLEVRRKDLPPLVEEPTPGRRRRKGRKAKEDEGLEEPFDASRTRRPPPSTNVSSPVSGLSRKRKAKPVIETAVDEEDEDDFVVSDDTDAEEAPFAHSPPSRHPPPHRRQQTLDELGPPISRDPRLEEAGLDEIHQDIVQAFVERAHRVEEELRNRHGLRRALFTEQQYREMAIRWTTTVAAMYTIRGIDKYRVDQYGAKFATLVQQFLREYREMMGRAPQPSMPLPAPPASSSAAEIAPRRKNKRDVVDLISDDEEPRVGHCRPPLLTRRNEAEAEEEDFEEGEEDLSTSRYFRGDGAGQAGPPDQPDPAAVEQWHKRFEELRRAKAPKRSYNNESGSGGSSTGWKGGRRPGYLKARGGRSGSSRGSGSGGGFSKRKGSAGRQAGGGDASAGSSRGRPAPGSKRSGGQGNSVPGMPY</sequence>
<dbReference type="InterPro" id="IPR027417">
    <property type="entry name" value="P-loop_NTPase"/>
</dbReference>
<dbReference type="InterPro" id="IPR004589">
    <property type="entry name" value="DNA_helicase_ATP-dep_RecQ"/>
</dbReference>
<dbReference type="GO" id="GO:0006312">
    <property type="term" value="P:mitotic recombination"/>
    <property type="evidence" value="ECO:0007669"/>
    <property type="project" value="UniProtKB-ARBA"/>
</dbReference>
<evidence type="ECO:0000256" key="11">
    <source>
        <dbReference type="ARBA" id="ARBA00034808"/>
    </source>
</evidence>
<feature type="compositionally biased region" description="Polar residues" evidence="13">
    <location>
        <begin position="741"/>
        <end position="762"/>
    </location>
</feature>